<accession>A0A7I0HMN0</accession>
<dbReference type="GO" id="GO:0008237">
    <property type="term" value="F:metallopeptidase activity"/>
    <property type="evidence" value="ECO:0007669"/>
    <property type="project" value="InterPro"/>
</dbReference>
<sequence>MKSIPYLISSLSFIFLGCSPKEIHIPENTYASWSKLSPGLQVDSLPTLTNTWKDRIYPLDTKRLDTLKEVNEIDGIDDIPYGTKDLKSWKNHLSQLHSSFPKEVNQLANNLVYGIYFVSNLGSTGLTGIIRDKTGKPLGGIIFLDSDLLKDGGNDWATKRENTSFKKDPTYSIKVQLDNSNSLESALSFIILHELGHIVAIVNQYVPDYSEPKRDFRNYPLFEGVWWSETFSPYEDTFFPERSKIKFYQKNPTTPIFPDGKFLYKKLTNTQFVSLYAATNADDTFAEAFVQYVHVYLLKKEYKVIFVSGNDSEVLLAEPISKEGGRKFRELFKDIFAKTM</sequence>
<reference evidence="2 4" key="2">
    <citation type="journal article" date="2019" name="PLoS Negl. Trop. Dis.">
        <title>Revisiting the worldwide diversity of Leptospira species in the environment.</title>
        <authorList>
            <person name="Vincent A.T."/>
            <person name="Schiettekatte O."/>
            <person name="Bourhy P."/>
            <person name="Veyrier F.J."/>
            <person name="Picardeau M."/>
        </authorList>
    </citation>
    <scope>NUCLEOTIDE SEQUENCE [LARGE SCALE GENOMIC DNA]</scope>
    <source>
        <strain evidence="2 4">201800273</strain>
        <strain evidence="1">201800295</strain>
    </source>
</reference>
<reference evidence="1" key="1">
    <citation type="submission" date="2018-10" db="EMBL/GenBank/DDBJ databases">
        <authorList>
            <person name="Vincent A.T."/>
            <person name="Schiettekatte O."/>
            <person name="Bourhy P."/>
            <person name="Veyrier F.J."/>
            <person name="Picardeau M."/>
        </authorList>
    </citation>
    <scope>NUCLEOTIDE SEQUENCE</scope>
    <source>
        <strain evidence="1">201800295</strain>
    </source>
</reference>
<dbReference type="Proteomes" id="UP000297641">
    <property type="component" value="Unassembled WGS sequence"/>
</dbReference>
<organism evidence="2 4">
    <name type="scientific">Leptospira bouyouniensis</name>
    <dbReference type="NCBI Taxonomy" id="2484911"/>
    <lineage>
        <taxon>Bacteria</taxon>
        <taxon>Pseudomonadati</taxon>
        <taxon>Spirochaetota</taxon>
        <taxon>Spirochaetia</taxon>
        <taxon>Leptospirales</taxon>
        <taxon>Leptospiraceae</taxon>
        <taxon>Leptospira</taxon>
    </lineage>
</organism>
<dbReference type="Gene3D" id="3.40.390.10">
    <property type="entry name" value="Collagenase (Catalytic Domain)"/>
    <property type="match status" value="1"/>
</dbReference>
<dbReference type="Proteomes" id="UP000297617">
    <property type="component" value="Unassembled WGS sequence"/>
</dbReference>
<evidence type="ECO:0008006" key="5">
    <source>
        <dbReference type="Google" id="ProtNLM"/>
    </source>
</evidence>
<name>A0A7I0HMN0_9LEPT</name>
<evidence type="ECO:0000313" key="2">
    <source>
        <dbReference type="EMBL" id="TGL03005.1"/>
    </source>
</evidence>
<evidence type="ECO:0000313" key="3">
    <source>
        <dbReference type="Proteomes" id="UP000297617"/>
    </source>
</evidence>
<evidence type="ECO:0000313" key="4">
    <source>
        <dbReference type="Proteomes" id="UP000297641"/>
    </source>
</evidence>
<dbReference type="AlphaFoldDB" id="A0A7I0HMN0"/>
<dbReference type="InterPro" id="IPR024079">
    <property type="entry name" value="MetalloPept_cat_dom_sf"/>
</dbReference>
<dbReference type="OrthoDB" id="8699919at2"/>
<comment type="caution">
    <text evidence="2">The sequence shown here is derived from an EMBL/GenBank/DDBJ whole genome shotgun (WGS) entry which is preliminary data.</text>
</comment>
<proteinExistence type="predicted"/>
<gene>
    <name evidence="1" type="ORF">EHQ10_15895</name>
    <name evidence="2" type="ORF">EHQ43_14445</name>
</gene>
<evidence type="ECO:0000313" key="1">
    <source>
        <dbReference type="EMBL" id="TGK46833.1"/>
    </source>
</evidence>
<keyword evidence="3" id="KW-1185">Reference proteome</keyword>
<dbReference type="EMBL" id="RQFT01000012">
    <property type="protein sequence ID" value="TGL03005.1"/>
    <property type="molecule type" value="Genomic_DNA"/>
</dbReference>
<protein>
    <recommendedName>
        <fullName evidence="5">Lipoprotein</fullName>
    </recommendedName>
</protein>
<dbReference type="RefSeq" id="WP_135741307.1">
    <property type="nucleotide sequence ID" value="NZ_RQFD01000016.1"/>
</dbReference>
<dbReference type="EMBL" id="RQFD01000016">
    <property type="protein sequence ID" value="TGK46833.1"/>
    <property type="molecule type" value="Genomic_DNA"/>
</dbReference>
<dbReference type="PROSITE" id="PS51257">
    <property type="entry name" value="PROKAR_LIPOPROTEIN"/>
    <property type="match status" value="1"/>
</dbReference>